<keyword evidence="3 5" id="KW-0418">Kinase</keyword>
<dbReference type="Gene3D" id="3.20.200.10">
    <property type="entry name" value="MHCK/EF2 kinase"/>
    <property type="match status" value="1"/>
</dbReference>
<accession>A0AA36C185</accession>
<dbReference type="SUPFAM" id="SSF56112">
    <property type="entry name" value="Protein kinase-like (PK-like)"/>
    <property type="match status" value="1"/>
</dbReference>
<evidence type="ECO:0000259" key="4">
    <source>
        <dbReference type="PROSITE" id="PS51158"/>
    </source>
</evidence>
<keyword evidence="1" id="KW-0723">Serine/threonine-protein kinase</keyword>
<dbReference type="GO" id="GO:0005524">
    <property type="term" value="F:ATP binding"/>
    <property type="evidence" value="ECO:0007669"/>
    <property type="project" value="InterPro"/>
</dbReference>
<dbReference type="Proteomes" id="UP001162480">
    <property type="component" value="Chromosome 30"/>
</dbReference>
<evidence type="ECO:0000313" key="6">
    <source>
        <dbReference type="Proteomes" id="UP001162480"/>
    </source>
</evidence>
<keyword evidence="2" id="KW-0808">Transferase</keyword>
<dbReference type="GO" id="GO:0004674">
    <property type="term" value="F:protein serine/threonine kinase activity"/>
    <property type="evidence" value="ECO:0007669"/>
    <property type="project" value="UniProtKB-KW"/>
</dbReference>
<dbReference type="AlphaFoldDB" id="A0AA36C185"/>
<organism evidence="5 6">
    <name type="scientific">Octopus vulgaris</name>
    <name type="common">Common octopus</name>
    <dbReference type="NCBI Taxonomy" id="6645"/>
    <lineage>
        <taxon>Eukaryota</taxon>
        <taxon>Metazoa</taxon>
        <taxon>Spiralia</taxon>
        <taxon>Lophotrochozoa</taxon>
        <taxon>Mollusca</taxon>
        <taxon>Cephalopoda</taxon>
        <taxon>Coleoidea</taxon>
        <taxon>Octopodiformes</taxon>
        <taxon>Octopoda</taxon>
        <taxon>Incirrata</taxon>
        <taxon>Octopodidae</taxon>
        <taxon>Octopus</taxon>
    </lineage>
</organism>
<evidence type="ECO:0000256" key="3">
    <source>
        <dbReference type="ARBA" id="ARBA00022777"/>
    </source>
</evidence>
<proteinExistence type="predicted"/>
<dbReference type="InterPro" id="IPR004166">
    <property type="entry name" value="a-kinase_dom"/>
</dbReference>
<protein>
    <submittedName>
        <fullName evidence="5">To kinase</fullName>
    </submittedName>
</protein>
<reference evidence="5" key="1">
    <citation type="submission" date="2023-08" db="EMBL/GenBank/DDBJ databases">
        <authorList>
            <person name="Alioto T."/>
            <person name="Alioto T."/>
            <person name="Gomez Garrido J."/>
        </authorList>
    </citation>
    <scope>NUCLEOTIDE SEQUENCE</scope>
</reference>
<dbReference type="PROSITE" id="PS51158">
    <property type="entry name" value="ALPHA_KINASE"/>
    <property type="match status" value="1"/>
</dbReference>
<feature type="domain" description="Alpha-type protein kinase" evidence="4">
    <location>
        <begin position="14"/>
        <end position="274"/>
    </location>
</feature>
<dbReference type="EMBL" id="OX597843">
    <property type="protein sequence ID" value="CAI9744377.1"/>
    <property type="molecule type" value="Genomic_DNA"/>
</dbReference>
<name>A0AA36C185_OCTVU</name>
<keyword evidence="6" id="KW-1185">Reference proteome</keyword>
<evidence type="ECO:0000256" key="1">
    <source>
        <dbReference type="ARBA" id="ARBA00022527"/>
    </source>
</evidence>
<evidence type="ECO:0000256" key="2">
    <source>
        <dbReference type="ARBA" id="ARBA00022679"/>
    </source>
</evidence>
<dbReference type="EMBL" id="OX597843">
    <property type="protein sequence ID" value="CAI9744376.1"/>
    <property type="molecule type" value="Genomic_DNA"/>
</dbReference>
<dbReference type="Pfam" id="PF02816">
    <property type="entry name" value="Alpha_kinase"/>
    <property type="match status" value="1"/>
</dbReference>
<sequence length="279" mass="31460">MAILIRDIMDLKLDNSTLNFHWSEKEVYWASFSHKSKLETDEHLFYKGFLNGKGARQGERCLVRVKKDACGEQSYWRSYFDILSLEQQITDLFNKSVLNDDYLVVIRPHLAQIDSVSSLNRMCARNGPKEFGQEEFVVVEEFQSEDGGGAGWQRFSDMVGTCSGSGGGNNNGGACIDNNNPGAPSSRLLSILDALSHFSFVVMHGEMILCDFRGEVRDRTCCLSCPTVHSRKHEFREWGDEGVCGIKTFMAKHKCNKFCLKFACNSDNLLLTDPIEKLP</sequence>
<evidence type="ECO:0000313" key="5">
    <source>
        <dbReference type="EMBL" id="CAI9744376.1"/>
    </source>
</evidence>
<gene>
    <name evidence="5" type="ORF">OCTVUL_1B019398</name>
</gene>
<dbReference type="InterPro" id="IPR011009">
    <property type="entry name" value="Kinase-like_dom_sf"/>
</dbReference>